<dbReference type="InterPro" id="IPR009056">
    <property type="entry name" value="Cyt_c-like_dom"/>
</dbReference>
<dbReference type="PROSITE" id="PS51007">
    <property type="entry name" value="CYTC"/>
    <property type="match status" value="1"/>
</dbReference>
<reference evidence="6 7" key="2">
    <citation type="submission" date="2020-08" db="EMBL/GenBank/DDBJ databases">
        <title>Stappia taiwanensis sp. nov., isolated from a coastal thermal spring.</title>
        <authorList>
            <person name="Kampfer P."/>
        </authorList>
    </citation>
    <scope>NUCLEOTIDE SEQUENCE [LARGE SCALE GENOMIC DNA]</scope>
    <source>
        <strain evidence="6 7">DSM 23284</strain>
    </source>
</reference>
<dbReference type="Pfam" id="PF00034">
    <property type="entry name" value="Cytochrom_C"/>
    <property type="match status" value="1"/>
</dbReference>
<dbReference type="GO" id="GO:0009055">
    <property type="term" value="F:electron transfer activity"/>
    <property type="evidence" value="ECO:0007669"/>
    <property type="project" value="InterPro"/>
</dbReference>
<evidence type="ECO:0000256" key="3">
    <source>
        <dbReference type="ARBA" id="ARBA00023004"/>
    </source>
</evidence>
<accession>A0A838XSK3</accession>
<feature type="domain" description="Cytochrome c" evidence="5">
    <location>
        <begin position="52"/>
        <end position="138"/>
    </location>
</feature>
<reference evidence="6 7" key="1">
    <citation type="submission" date="2020-07" db="EMBL/GenBank/DDBJ databases">
        <authorList>
            <person name="Li M."/>
        </authorList>
    </citation>
    <scope>NUCLEOTIDE SEQUENCE [LARGE SCALE GENOMIC DNA]</scope>
    <source>
        <strain evidence="6 7">DSM 23284</strain>
    </source>
</reference>
<keyword evidence="2 4" id="KW-0479">Metal-binding</keyword>
<dbReference type="AlphaFoldDB" id="A0A838XSK3"/>
<name>A0A838XSK3_9HYPH</name>
<gene>
    <name evidence="6" type="ORF">H1W37_00260</name>
</gene>
<evidence type="ECO:0000256" key="1">
    <source>
        <dbReference type="ARBA" id="ARBA00022617"/>
    </source>
</evidence>
<dbReference type="SUPFAM" id="SSF46626">
    <property type="entry name" value="Cytochrome c"/>
    <property type="match status" value="1"/>
</dbReference>
<sequence>MTGKGKVLALLAVLAVGIAGVLLFRGGEAPPSAPGAGGAALASVKVPTRLSDVERAGEGLFAANCATCHGVNAAGRDGQGPPLVHKIYEPSHHADGAFFLAATRGVRQHHWTFGDMAPVPGVSQTDVAAIVAYVRALQRENGIF</sequence>
<proteinExistence type="predicted"/>
<dbReference type="GO" id="GO:0046872">
    <property type="term" value="F:metal ion binding"/>
    <property type="evidence" value="ECO:0007669"/>
    <property type="project" value="UniProtKB-KW"/>
</dbReference>
<protein>
    <submittedName>
        <fullName evidence="6">Cytochrome c</fullName>
    </submittedName>
</protein>
<evidence type="ECO:0000313" key="7">
    <source>
        <dbReference type="Proteomes" id="UP000559404"/>
    </source>
</evidence>
<comment type="caution">
    <text evidence="6">The sequence shown here is derived from an EMBL/GenBank/DDBJ whole genome shotgun (WGS) entry which is preliminary data.</text>
</comment>
<evidence type="ECO:0000259" key="5">
    <source>
        <dbReference type="PROSITE" id="PS51007"/>
    </source>
</evidence>
<dbReference type="RefSeq" id="WP_181758545.1">
    <property type="nucleotide sequence ID" value="NZ_BMCR01000001.1"/>
</dbReference>
<keyword evidence="1 4" id="KW-0349">Heme</keyword>
<organism evidence="6 7">
    <name type="scientific">Stappia taiwanensis</name>
    <dbReference type="NCBI Taxonomy" id="992267"/>
    <lineage>
        <taxon>Bacteria</taxon>
        <taxon>Pseudomonadati</taxon>
        <taxon>Pseudomonadota</taxon>
        <taxon>Alphaproteobacteria</taxon>
        <taxon>Hyphomicrobiales</taxon>
        <taxon>Stappiaceae</taxon>
        <taxon>Stappia</taxon>
    </lineage>
</organism>
<dbReference type="Gene3D" id="1.10.760.10">
    <property type="entry name" value="Cytochrome c-like domain"/>
    <property type="match status" value="1"/>
</dbReference>
<evidence type="ECO:0000313" key="6">
    <source>
        <dbReference type="EMBL" id="MBA4610064.1"/>
    </source>
</evidence>
<evidence type="ECO:0000256" key="2">
    <source>
        <dbReference type="ARBA" id="ARBA00022723"/>
    </source>
</evidence>
<dbReference type="GO" id="GO:0020037">
    <property type="term" value="F:heme binding"/>
    <property type="evidence" value="ECO:0007669"/>
    <property type="project" value="InterPro"/>
</dbReference>
<keyword evidence="7" id="KW-1185">Reference proteome</keyword>
<evidence type="ECO:0000256" key="4">
    <source>
        <dbReference type="PROSITE-ProRule" id="PRU00433"/>
    </source>
</evidence>
<keyword evidence="3 4" id="KW-0408">Iron</keyword>
<dbReference type="EMBL" id="JACEON010000001">
    <property type="protein sequence ID" value="MBA4610064.1"/>
    <property type="molecule type" value="Genomic_DNA"/>
</dbReference>
<dbReference type="Proteomes" id="UP000559404">
    <property type="component" value="Unassembled WGS sequence"/>
</dbReference>
<dbReference type="InterPro" id="IPR036909">
    <property type="entry name" value="Cyt_c-like_dom_sf"/>
</dbReference>